<evidence type="ECO:0000313" key="3">
    <source>
        <dbReference type="EMBL" id="CAB3229784.1"/>
    </source>
</evidence>
<evidence type="ECO:0000313" key="4">
    <source>
        <dbReference type="Proteomes" id="UP000494106"/>
    </source>
</evidence>
<feature type="signal peptide" evidence="2">
    <location>
        <begin position="1"/>
        <end position="18"/>
    </location>
</feature>
<feature type="compositionally biased region" description="Basic and acidic residues" evidence="1">
    <location>
        <begin position="260"/>
        <end position="277"/>
    </location>
</feature>
<evidence type="ECO:0000256" key="2">
    <source>
        <dbReference type="SAM" id="SignalP"/>
    </source>
</evidence>
<gene>
    <name evidence="3" type="ORF">APLA_LOCUS3944</name>
</gene>
<dbReference type="Proteomes" id="UP000494106">
    <property type="component" value="Unassembled WGS sequence"/>
</dbReference>
<name>A0A8S0ZAF8_ARCPL</name>
<feature type="region of interest" description="Disordered" evidence="1">
    <location>
        <begin position="260"/>
        <end position="292"/>
    </location>
</feature>
<organism evidence="3 4">
    <name type="scientific">Arctia plantaginis</name>
    <name type="common">Wood tiger moth</name>
    <name type="synonym">Phalaena plantaginis</name>
    <dbReference type="NCBI Taxonomy" id="874455"/>
    <lineage>
        <taxon>Eukaryota</taxon>
        <taxon>Metazoa</taxon>
        <taxon>Ecdysozoa</taxon>
        <taxon>Arthropoda</taxon>
        <taxon>Hexapoda</taxon>
        <taxon>Insecta</taxon>
        <taxon>Pterygota</taxon>
        <taxon>Neoptera</taxon>
        <taxon>Endopterygota</taxon>
        <taxon>Lepidoptera</taxon>
        <taxon>Glossata</taxon>
        <taxon>Ditrysia</taxon>
        <taxon>Noctuoidea</taxon>
        <taxon>Erebidae</taxon>
        <taxon>Arctiinae</taxon>
        <taxon>Arctia</taxon>
    </lineage>
</organism>
<keyword evidence="2" id="KW-0732">Signal</keyword>
<dbReference type="EMBL" id="CADEBC010000426">
    <property type="protein sequence ID" value="CAB3229784.1"/>
    <property type="molecule type" value="Genomic_DNA"/>
</dbReference>
<proteinExistence type="predicted"/>
<dbReference type="AlphaFoldDB" id="A0A8S0ZAF8"/>
<accession>A0A8S0ZAF8</accession>
<comment type="caution">
    <text evidence="3">The sequence shown here is derived from an EMBL/GenBank/DDBJ whole genome shotgun (WGS) entry which is preliminary data.</text>
</comment>
<feature type="chain" id="PRO_5035948785" evidence="2">
    <location>
        <begin position="19"/>
        <end position="292"/>
    </location>
</feature>
<protein>
    <submittedName>
        <fullName evidence="3">Uncharacterized protein</fullName>
    </submittedName>
</protein>
<sequence length="292" mass="32898">MLLYTVAVIVAYLAMASSRETIRPMPTITNSLVNLGKMEISFYFNGNDRDSSSQHYDHISRSMGPFVKPEPVIEDACPCSSLRNVKDTYLNNPAGILNKILMSNDLFSFNREPLTSTLCCESHEHVQDGTVIFEFPSNPKNMKPVARSNTVPVEGNSVPISNNGLPMLPFLFETAIPNKSMLPPLKTKSIEIFLFPKKKEMVIGNTERLPSKKRDLISKDNIQVVGDKDVKNNVNLFKPVFPVVKKDLTFQDKNEKLKEKELQREKAKEKEEMEKVEGNQIIIEPASKPNAV</sequence>
<keyword evidence="4" id="KW-1185">Reference proteome</keyword>
<evidence type="ECO:0000256" key="1">
    <source>
        <dbReference type="SAM" id="MobiDB-lite"/>
    </source>
</evidence>
<dbReference type="OrthoDB" id="7464225at2759"/>
<reference evidence="3 4" key="1">
    <citation type="submission" date="2020-04" db="EMBL/GenBank/DDBJ databases">
        <authorList>
            <person name="Wallbank WR R."/>
            <person name="Pardo Diaz C."/>
            <person name="Kozak K."/>
            <person name="Martin S."/>
            <person name="Jiggins C."/>
            <person name="Moest M."/>
            <person name="Warren A I."/>
            <person name="Byers J.R.P. K."/>
            <person name="Montejo-Kovacevich G."/>
            <person name="Yen C E."/>
        </authorList>
    </citation>
    <scope>NUCLEOTIDE SEQUENCE [LARGE SCALE GENOMIC DNA]</scope>
</reference>